<dbReference type="SFLD" id="SFLDS00005">
    <property type="entry name" value="Isoprenoid_Synthase_Type_I"/>
    <property type="match status" value="1"/>
</dbReference>
<gene>
    <name evidence="7" type="ORF">OFY01_06770</name>
</gene>
<evidence type="ECO:0000256" key="2">
    <source>
        <dbReference type="ARBA" id="ARBA00006706"/>
    </source>
</evidence>
<dbReference type="SUPFAM" id="SSF48576">
    <property type="entry name" value="Terpenoid synthases"/>
    <property type="match status" value="1"/>
</dbReference>
<reference evidence="7" key="1">
    <citation type="submission" date="2022-10" db="EMBL/GenBank/DDBJ databases">
        <title>Streptomyces beihaiensis sp. nov., a chitin degrading actinobacterium, isolated from shrimp pond soil.</title>
        <authorList>
            <person name="Xie J."/>
            <person name="Shen N."/>
        </authorList>
    </citation>
    <scope>NUCLEOTIDE SEQUENCE</scope>
    <source>
        <strain evidence="7">GXMU-J5</strain>
    </source>
</reference>
<evidence type="ECO:0000256" key="6">
    <source>
        <dbReference type="RuleBase" id="RU004466"/>
    </source>
</evidence>
<dbReference type="InterPro" id="IPR000092">
    <property type="entry name" value="Polyprenyl_synt"/>
</dbReference>
<dbReference type="PANTHER" id="PTHR12001:SF85">
    <property type="entry name" value="SHORT CHAIN ISOPRENYL DIPHOSPHATE SYNTHASE"/>
    <property type="match status" value="1"/>
</dbReference>
<keyword evidence="5" id="KW-0460">Magnesium</keyword>
<evidence type="ECO:0000256" key="3">
    <source>
        <dbReference type="ARBA" id="ARBA00022679"/>
    </source>
</evidence>
<dbReference type="InterPro" id="IPR033749">
    <property type="entry name" value="Polyprenyl_synt_CS"/>
</dbReference>
<organism evidence="7 8">
    <name type="scientific">Streptomyces beihaiensis</name>
    <dbReference type="NCBI Taxonomy" id="2984495"/>
    <lineage>
        <taxon>Bacteria</taxon>
        <taxon>Bacillati</taxon>
        <taxon>Actinomycetota</taxon>
        <taxon>Actinomycetes</taxon>
        <taxon>Kitasatosporales</taxon>
        <taxon>Streptomycetaceae</taxon>
        <taxon>Streptomyces</taxon>
    </lineage>
</organism>
<evidence type="ECO:0000313" key="7">
    <source>
        <dbReference type="EMBL" id="MCX3059474.1"/>
    </source>
</evidence>
<dbReference type="PROSITE" id="PS00444">
    <property type="entry name" value="POLYPRENYL_SYNTHASE_2"/>
    <property type="match status" value="1"/>
</dbReference>
<keyword evidence="3 6" id="KW-0808">Transferase</keyword>
<protein>
    <submittedName>
        <fullName evidence="7">Polyprenyl synthetase family protein</fullName>
    </submittedName>
</protein>
<dbReference type="RefSeq" id="WP_266597304.1">
    <property type="nucleotide sequence ID" value="NZ_JAPHNL010000051.1"/>
</dbReference>
<dbReference type="Pfam" id="PF00348">
    <property type="entry name" value="polyprenyl_synt"/>
    <property type="match status" value="1"/>
</dbReference>
<evidence type="ECO:0000256" key="1">
    <source>
        <dbReference type="ARBA" id="ARBA00001946"/>
    </source>
</evidence>
<keyword evidence="4" id="KW-0479">Metal-binding</keyword>
<dbReference type="CDD" id="cd00685">
    <property type="entry name" value="Trans_IPPS_HT"/>
    <property type="match status" value="1"/>
</dbReference>
<dbReference type="EMBL" id="JAPHNL010000051">
    <property type="protein sequence ID" value="MCX3059474.1"/>
    <property type="molecule type" value="Genomic_DNA"/>
</dbReference>
<comment type="similarity">
    <text evidence="2 6">Belongs to the FPP/GGPP synthase family.</text>
</comment>
<dbReference type="PROSITE" id="PS00723">
    <property type="entry name" value="POLYPRENYL_SYNTHASE_1"/>
    <property type="match status" value="1"/>
</dbReference>
<evidence type="ECO:0000256" key="4">
    <source>
        <dbReference type="ARBA" id="ARBA00022723"/>
    </source>
</evidence>
<comment type="cofactor">
    <cofactor evidence="1">
        <name>Mg(2+)</name>
        <dbReference type="ChEBI" id="CHEBI:18420"/>
    </cofactor>
</comment>
<keyword evidence="8" id="KW-1185">Reference proteome</keyword>
<evidence type="ECO:0000256" key="5">
    <source>
        <dbReference type="ARBA" id="ARBA00022842"/>
    </source>
</evidence>
<comment type="caution">
    <text evidence="7">The sequence shown here is derived from an EMBL/GenBank/DDBJ whole genome shotgun (WGS) entry which is preliminary data.</text>
</comment>
<accession>A0ABT3TR03</accession>
<dbReference type="PANTHER" id="PTHR12001">
    <property type="entry name" value="GERANYLGERANYL PYROPHOSPHATE SYNTHASE"/>
    <property type="match status" value="1"/>
</dbReference>
<name>A0ABT3TR03_9ACTN</name>
<sequence length="357" mass="38538">MTTVAPRHPLATDAAIQQSRGELLHLVEERMLGFLANEQARWQDVNARAAQPVAALTTFLANGGKRLRPTFCLSGYLAAGGHPANSVAVDAAAALELLQTFILIHDDIADNSSLRRGAPTVHEVFVSEHREQGWQGESRRFGEGVAVLAGDLAFVYADQLAERLPAPARTVWNEMRAELVIGQHLDMAIAAEGVVDPGLSRWVAVQKSGRYTIHRPLVLGATLAGRPDMAAAFEGYGLALGEAFQLRDDLIDAFGSTEDAGKPTGLDFAEHKMTLLLALAAERDPRVAALLDNEEGEPWDAELLRTALEESGVRAAVERTIANLVDKACASLTGSGLDKAWRHEFARLATQVAYRSH</sequence>
<dbReference type="InterPro" id="IPR008949">
    <property type="entry name" value="Isoprenoid_synthase_dom_sf"/>
</dbReference>
<proteinExistence type="inferred from homology"/>
<dbReference type="Proteomes" id="UP001163064">
    <property type="component" value="Unassembled WGS sequence"/>
</dbReference>
<dbReference type="Gene3D" id="1.10.600.10">
    <property type="entry name" value="Farnesyl Diphosphate Synthase"/>
    <property type="match status" value="1"/>
</dbReference>
<evidence type="ECO:0000313" key="8">
    <source>
        <dbReference type="Proteomes" id="UP001163064"/>
    </source>
</evidence>